<keyword evidence="2" id="KW-1003">Cell membrane</keyword>
<keyword evidence="1" id="KW-0813">Transport</keyword>
<evidence type="ECO:0000313" key="9">
    <source>
        <dbReference type="Proteomes" id="UP000295497"/>
    </source>
</evidence>
<dbReference type="InterPro" id="IPR027417">
    <property type="entry name" value="P-loop_NTPase"/>
</dbReference>
<dbReference type="SUPFAM" id="SSF52540">
    <property type="entry name" value="P-loop containing nucleoside triphosphate hydrolases"/>
    <property type="match status" value="1"/>
</dbReference>
<keyword evidence="6" id="KW-0472">Membrane</keyword>
<evidence type="ECO:0000313" key="8">
    <source>
        <dbReference type="EMBL" id="AUX34035.1"/>
    </source>
</evidence>
<evidence type="ECO:0000256" key="2">
    <source>
        <dbReference type="ARBA" id="ARBA00022475"/>
    </source>
</evidence>
<evidence type="ECO:0000256" key="1">
    <source>
        <dbReference type="ARBA" id="ARBA00022448"/>
    </source>
</evidence>
<dbReference type="Proteomes" id="UP000295497">
    <property type="component" value="Chromosome"/>
</dbReference>
<reference evidence="8 9" key="1">
    <citation type="submission" date="2015-09" db="EMBL/GenBank/DDBJ databases">
        <title>Sorangium comparison.</title>
        <authorList>
            <person name="Zaburannyi N."/>
            <person name="Bunk B."/>
            <person name="Overmann J."/>
            <person name="Mueller R."/>
        </authorList>
    </citation>
    <scope>NUCLEOTIDE SEQUENCE [LARGE SCALE GENOMIC DNA]</scope>
    <source>
        <strain evidence="8 9">So ce836</strain>
    </source>
</reference>
<dbReference type="RefSeq" id="WP_129577313.1">
    <property type="nucleotide sequence ID" value="NZ_CP012672.1"/>
</dbReference>
<evidence type="ECO:0000256" key="3">
    <source>
        <dbReference type="ARBA" id="ARBA00022741"/>
    </source>
</evidence>
<sequence>MSVPKDHRSGARVLLERLEKRFDDKPVLSGIELDVQPGELLTIVGRSGSGKSTLLRILCGLEQPTGGAARVLSRGGVTGGAAVRVVFQEPRLMPWRTVLQNVCIGLPKERRERARDVLARVGLLDRQDDYPGVLSGGQRQRVALARALVHDPKVLLLDEPFGALDALTRIGAQRLVESLWAQHGFTAILVTHDVQEAVLLGDRVLVFDEGRITESVAVDLPRPRARELPEVGRLTGALLRTILASGEGPPTPPPSRADFPPPVAAPLLAGAE</sequence>
<dbReference type="AlphaFoldDB" id="A0A4P2QUM7"/>
<dbReference type="PROSITE" id="PS00211">
    <property type="entry name" value="ABC_TRANSPORTER_1"/>
    <property type="match status" value="1"/>
</dbReference>
<name>A0A4P2QUM7_SORCE</name>
<dbReference type="PANTHER" id="PTHR42788:SF17">
    <property type="entry name" value="ALIPHATIC SULFONATES IMPORT ATP-BINDING PROTEIN SSUB"/>
    <property type="match status" value="1"/>
</dbReference>
<dbReference type="InterPro" id="IPR050166">
    <property type="entry name" value="ABC_transporter_ATP-bind"/>
</dbReference>
<dbReference type="PANTHER" id="PTHR42788">
    <property type="entry name" value="TAURINE IMPORT ATP-BINDING PROTEIN-RELATED"/>
    <property type="match status" value="1"/>
</dbReference>
<evidence type="ECO:0000259" key="7">
    <source>
        <dbReference type="PROSITE" id="PS50893"/>
    </source>
</evidence>
<dbReference type="GO" id="GO:0016887">
    <property type="term" value="F:ATP hydrolysis activity"/>
    <property type="evidence" value="ECO:0007669"/>
    <property type="project" value="InterPro"/>
</dbReference>
<keyword evidence="4 8" id="KW-0067">ATP-binding</keyword>
<evidence type="ECO:0000256" key="6">
    <source>
        <dbReference type="ARBA" id="ARBA00023136"/>
    </source>
</evidence>
<dbReference type="InterPro" id="IPR017871">
    <property type="entry name" value="ABC_transporter-like_CS"/>
</dbReference>
<dbReference type="InterPro" id="IPR003439">
    <property type="entry name" value="ABC_transporter-like_ATP-bd"/>
</dbReference>
<keyword evidence="3" id="KW-0547">Nucleotide-binding</keyword>
<accession>A0A4P2QUM7</accession>
<protein>
    <submittedName>
        <fullName evidence="8">Aliphatic sulfonate ABC transporter ATP-binding protein</fullName>
    </submittedName>
</protein>
<dbReference type="PROSITE" id="PS50893">
    <property type="entry name" value="ABC_TRANSPORTER_2"/>
    <property type="match status" value="1"/>
</dbReference>
<evidence type="ECO:0000256" key="5">
    <source>
        <dbReference type="ARBA" id="ARBA00022967"/>
    </source>
</evidence>
<gene>
    <name evidence="8" type="primary">ssuB</name>
    <name evidence="8" type="ORF">SOCE836_062030</name>
</gene>
<dbReference type="Gene3D" id="3.40.50.300">
    <property type="entry name" value="P-loop containing nucleotide triphosphate hydrolases"/>
    <property type="match status" value="1"/>
</dbReference>
<keyword evidence="5" id="KW-1278">Translocase</keyword>
<dbReference type="InterPro" id="IPR003593">
    <property type="entry name" value="AAA+_ATPase"/>
</dbReference>
<dbReference type="Pfam" id="PF00005">
    <property type="entry name" value="ABC_tran"/>
    <property type="match status" value="1"/>
</dbReference>
<dbReference type="EMBL" id="CP012672">
    <property type="protein sequence ID" value="AUX34035.1"/>
    <property type="molecule type" value="Genomic_DNA"/>
</dbReference>
<dbReference type="GO" id="GO:0005524">
    <property type="term" value="F:ATP binding"/>
    <property type="evidence" value="ECO:0007669"/>
    <property type="project" value="UniProtKB-KW"/>
</dbReference>
<dbReference type="SMART" id="SM00382">
    <property type="entry name" value="AAA"/>
    <property type="match status" value="1"/>
</dbReference>
<feature type="domain" description="ABC transporter" evidence="7">
    <location>
        <begin position="13"/>
        <end position="234"/>
    </location>
</feature>
<evidence type="ECO:0000256" key="4">
    <source>
        <dbReference type="ARBA" id="ARBA00022840"/>
    </source>
</evidence>
<organism evidence="8 9">
    <name type="scientific">Sorangium cellulosum</name>
    <name type="common">Polyangium cellulosum</name>
    <dbReference type="NCBI Taxonomy" id="56"/>
    <lineage>
        <taxon>Bacteria</taxon>
        <taxon>Pseudomonadati</taxon>
        <taxon>Myxococcota</taxon>
        <taxon>Polyangia</taxon>
        <taxon>Polyangiales</taxon>
        <taxon>Polyangiaceae</taxon>
        <taxon>Sorangium</taxon>
    </lineage>
</organism>
<proteinExistence type="predicted"/>